<reference evidence="1 3" key="1">
    <citation type="submission" date="2012-11" db="EMBL/GenBank/DDBJ databases">
        <title>Whole genome sequence of Acetobacter cibinongensis 4H-1.</title>
        <authorList>
            <person name="Azuma Y."/>
            <person name="Higashiura N."/>
            <person name="Hirakawa H."/>
            <person name="Matsushita K."/>
        </authorList>
    </citation>
    <scope>NUCLEOTIDE SEQUENCE [LARGE SCALE GENOMIC DNA]</scope>
    <source>
        <strain evidence="1 3">4H-1</strain>
    </source>
</reference>
<keyword evidence="4" id="KW-1185">Reference proteome</keyword>
<dbReference type="Proteomes" id="UP000321891">
    <property type="component" value="Unassembled WGS sequence"/>
</dbReference>
<accession>A0A0D6N7H5</accession>
<sequence>MGSANGIIDDAETIQDNLGAYFDHIRAVCPDTNDQCVRRSLLIKQDFSTASDRNDGIIVVWRITLGSYAEGVIAAVN</sequence>
<accession>A0A6N3SJG8</accession>
<dbReference type="AlphaFoldDB" id="A0A0D6N7H5"/>
<protein>
    <submittedName>
        <fullName evidence="1">Uncharacterized protein</fullName>
    </submittedName>
</protein>
<evidence type="ECO:0000313" key="4">
    <source>
        <dbReference type="Proteomes" id="UP000321891"/>
    </source>
</evidence>
<dbReference type="EMBL" id="BAMV01000030">
    <property type="protein sequence ID" value="GAN61513.1"/>
    <property type="molecule type" value="Genomic_DNA"/>
</dbReference>
<gene>
    <name evidence="1" type="ORF">Abci_030_007</name>
    <name evidence="2" type="ORF">ACI01nite_00070</name>
</gene>
<dbReference type="Proteomes" id="UP000032671">
    <property type="component" value="Unassembled WGS sequence"/>
</dbReference>
<organism evidence="1 3">
    <name type="scientific">Acetobacter cibinongensis</name>
    <dbReference type="NCBI Taxonomy" id="146475"/>
    <lineage>
        <taxon>Bacteria</taxon>
        <taxon>Pseudomonadati</taxon>
        <taxon>Pseudomonadota</taxon>
        <taxon>Alphaproteobacteria</taxon>
        <taxon>Acetobacterales</taxon>
        <taxon>Acetobacteraceae</taxon>
        <taxon>Acetobacter</taxon>
    </lineage>
</organism>
<name>A0A0D6N7H5_9PROT</name>
<evidence type="ECO:0000313" key="1">
    <source>
        <dbReference type="EMBL" id="GAN61513.1"/>
    </source>
</evidence>
<proteinExistence type="predicted"/>
<evidence type="ECO:0000313" key="2">
    <source>
        <dbReference type="EMBL" id="GEL57405.1"/>
    </source>
</evidence>
<dbReference type="EMBL" id="BJVU01000001">
    <property type="protein sequence ID" value="GEL57405.1"/>
    <property type="molecule type" value="Genomic_DNA"/>
</dbReference>
<reference evidence="2 4" key="2">
    <citation type="submission" date="2019-07" db="EMBL/GenBank/DDBJ databases">
        <title>Whole genome shotgun sequence of Acetobacter cibinongensis NBRC 16605.</title>
        <authorList>
            <person name="Hosoyama A."/>
            <person name="Uohara A."/>
            <person name="Ohji S."/>
            <person name="Ichikawa N."/>
        </authorList>
    </citation>
    <scope>NUCLEOTIDE SEQUENCE [LARGE SCALE GENOMIC DNA]</scope>
    <source>
        <strain evidence="2 4">NBRC 16605</strain>
    </source>
</reference>
<evidence type="ECO:0000313" key="3">
    <source>
        <dbReference type="Proteomes" id="UP000032671"/>
    </source>
</evidence>
<comment type="caution">
    <text evidence="1">The sequence shown here is derived from an EMBL/GenBank/DDBJ whole genome shotgun (WGS) entry which is preliminary data.</text>
</comment>